<keyword evidence="2" id="KW-1185">Reference proteome</keyword>
<proteinExistence type="predicted"/>
<dbReference type="AlphaFoldDB" id="A0A1B0ZRV0"/>
<dbReference type="Proteomes" id="UP000092565">
    <property type="component" value="Chromosome"/>
</dbReference>
<sequence>MKKPPGIENFCLRLPALRTRTPFTGGAEALRGAAETLLTDRKDG</sequence>
<accession>A0A1B0ZRV0</accession>
<organism evidence="1 2">
    <name type="scientific">Phaeobacter gallaeciensis</name>
    <dbReference type="NCBI Taxonomy" id="60890"/>
    <lineage>
        <taxon>Bacteria</taxon>
        <taxon>Pseudomonadati</taxon>
        <taxon>Pseudomonadota</taxon>
        <taxon>Alphaproteobacteria</taxon>
        <taxon>Rhodobacterales</taxon>
        <taxon>Roseobacteraceae</taxon>
        <taxon>Phaeobacter</taxon>
    </lineage>
</organism>
<name>A0A1B0ZRV0_9RHOB</name>
<gene>
    <name evidence="1" type="ORF">JL2886_01964</name>
</gene>
<reference evidence="1 2" key="1">
    <citation type="submission" date="2016-04" db="EMBL/GenBank/DDBJ databases">
        <authorList>
            <person name="Evans L.H."/>
            <person name="Alamgir A."/>
            <person name="Owens N."/>
            <person name="Weber N.D."/>
            <person name="Virtaneva K."/>
            <person name="Barbian K."/>
            <person name="Babar A."/>
            <person name="Rosenke K."/>
        </authorList>
    </citation>
    <scope>NUCLEOTIDE SEQUENCE [LARGE SCALE GENOMIC DNA]</scope>
    <source>
        <strain evidence="1 2">JL2886</strain>
    </source>
</reference>
<evidence type="ECO:0000313" key="1">
    <source>
        <dbReference type="EMBL" id="ANP36859.1"/>
    </source>
</evidence>
<protein>
    <submittedName>
        <fullName evidence="1">Uncharacterized protein</fullName>
    </submittedName>
</protein>
<dbReference type="EMBL" id="CP015124">
    <property type="protein sequence ID" value="ANP36859.1"/>
    <property type="molecule type" value="Genomic_DNA"/>
</dbReference>
<evidence type="ECO:0000313" key="2">
    <source>
        <dbReference type="Proteomes" id="UP000092565"/>
    </source>
</evidence>